<protein>
    <recommendedName>
        <fullName evidence="4">Tyr recombinase domain-containing protein</fullName>
    </recommendedName>
</protein>
<dbReference type="PANTHER" id="PTHR30349:SF64">
    <property type="entry name" value="PROPHAGE INTEGRASE INTD-RELATED"/>
    <property type="match status" value="1"/>
</dbReference>
<dbReference type="PANTHER" id="PTHR30349">
    <property type="entry name" value="PHAGE INTEGRASE-RELATED"/>
    <property type="match status" value="1"/>
</dbReference>
<dbReference type="CDD" id="cd01189">
    <property type="entry name" value="INT_ICEBs1_C_like"/>
    <property type="match status" value="1"/>
</dbReference>
<dbReference type="Proteomes" id="UP000030408">
    <property type="component" value="Unassembled WGS sequence"/>
</dbReference>
<comment type="caution">
    <text evidence="5">The sequence shown here is derived from an EMBL/GenBank/DDBJ whole genome shotgun (WGS) entry which is preliminary data.</text>
</comment>
<dbReference type="GO" id="GO:0003677">
    <property type="term" value="F:DNA binding"/>
    <property type="evidence" value="ECO:0007669"/>
    <property type="project" value="UniProtKB-KW"/>
</dbReference>
<dbReference type="InterPro" id="IPR050090">
    <property type="entry name" value="Tyrosine_recombinase_XerCD"/>
</dbReference>
<evidence type="ECO:0000256" key="3">
    <source>
        <dbReference type="ARBA" id="ARBA00023172"/>
    </source>
</evidence>
<dbReference type="GO" id="GO:0006310">
    <property type="term" value="P:DNA recombination"/>
    <property type="evidence" value="ECO:0007669"/>
    <property type="project" value="UniProtKB-KW"/>
</dbReference>
<dbReference type="InterPro" id="IPR011010">
    <property type="entry name" value="DNA_brk_join_enz"/>
</dbReference>
<comment type="similarity">
    <text evidence="1">Belongs to the 'phage' integrase family.</text>
</comment>
<dbReference type="EMBL" id="JPVO01000047">
    <property type="protein sequence ID" value="KGR76071.1"/>
    <property type="molecule type" value="Genomic_DNA"/>
</dbReference>
<dbReference type="Pfam" id="PF00589">
    <property type="entry name" value="Phage_integrase"/>
    <property type="match status" value="1"/>
</dbReference>
<keyword evidence="6" id="KW-1185">Reference proteome</keyword>
<gene>
    <name evidence="5" type="ORF">CD33_07785</name>
</gene>
<name>A0A0A3HTZ2_9BACL</name>
<feature type="domain" description="Tyr recombinase" evidence="4">
    <location>
        <begin position="52"/>
        <end position="227"/>
    </location>
</feature>
<dbReference type="eggNOG" id="COG0582">
    <property type="taxonomic scope" value="Bacteria"/>
</dbReference>
<dbReference type="SUPFAM" id="SSF56349">
    <property type="entry name" value="DNA breaking-rejoining enzymes"/>
    <property type="match status" value="1"/>
</dbReference>
<sequence>MLTMRYSVSTVRTIHSVLNGAIHAAVEDEILIRNKISKINLPQFKSKRHEVSEEDILNESEIANLLNYVKENESETHFTLILLLASTGMRKGEAMALRWNDVDFPNEIISIKRTRDHLGERSTKTDNSERTIDVSTSLLKHLKKYKIWAAQKKLINGAKLNEDDHILINASTTGPIARMFPNQLMERVFEKGVIKRVTPHALRHTYASLLIAKGIPVQQWRNSLEIP</sequence>
<dbReference type="RefSeq" id="WP_036199664.1">
    <property type="nucleotide sequence ID" value="NZ_AVCY01000009.1"/>
</dbReference>
<dbReference type="InterPro" id="IPR010998">
    <property type="entry name" value="Integrase_recombinase_N"/>
</dbReference>
<dbReference type="Gene3D" id="1.10.443.10">
    <property type="entry name" value="Intergrase catalytic core"/>
    <property type="match status" value="1"/>
</dbReference>
<accession>A0A0A3HTZ2</accession>
<dbReference type="STRING" id="1384057.CD33_07785"/>
<reference evidence="5 6" key="1">
    <citation type="submission" date="2014-02" db="EMBL/GenBank/DDBJ databases">
        <title>Draft genome sequence of Lysinibacillus sinduriensis JCM 15800.</title>
        <authorList>
            <person name="Zhang F."/>
            <person name="Wang G."/>
            <person name="Zhang L."/>
        </authorList>
    </citation>
    <scope>NUCLEOTIDE SEQUENCE [LARGE SCALE GENOMIC DNA]</scope>
    <source>
        <strain evidence="5 6">JCM 15800</strain>
    </source>
</reference>
<keyword evidence="2" id="KW-0238">DNA-binding</keyword>
<evidence type="ECO:0000256" key="2">
    <source>
        <dbReference type="ARBA" id="ARBA00023125"/>
    </source>
</evidence>
<dbReference type="InterPro" id="IPR013762">
    <property type="entry name" value="Integrase-like_cat_sf"/>
</dbReference>
<keyword evidence="3" id="KW-0233">DNA recombination</keyword>
<dbReference type="GO" id="GO:0015074">
    <property type="term" value="P:DNA integration"/>
    <property type="evidence" value="ECO:0007669"/>
    <property type="project" value="InterPro"/>
</dbReference>
<proteinExistence type="inferred from homology"/>
<dbReference type="AlphaFoldDB" id="A0A0A3HTZ2"/>
<dbReference type="OrthoDB" id="9803188at2"/>
<dbReference type="InterPro" id="IPR002104">
    <property type="entry name" value="Integrase_catalytic"/>
</dbReference>
<organism evidence="5 6">
    <name type="scientific">Ureibacillus sinduriensis BLB-1 = JCM 15800</name>
    <dbReference type="NCBI Taxonomy" id="1384057"/>
    <lineage>
        <taxon>Bacteria</taxon>
        <taxon>Bacillati</taxon>
        <taxon>Bacillota</taxon>
        <taxon>Bacilli</taxon>
        <taxon>Bacillales</taxon>
        <taxon>Caryophanaceae</taxon>
        <taxon>Ureibacillus</taxon>
    </lineage>
</organism>
<dbReference type="Gene3D" id="1.10.150.130">
    <property type="match status" value="1"/>
</dbReference>
<dbReference type="PROSITE" id="PS51898">
    <property type="entry name" value="TYR_RECOMBINASE"/>
    <property type="match status" value="1"/>
</dbReference>
<evidence type="ECO:0000259" key="4">
    <source>
        <dbReference type="PROSITE" id="PS51898"/>
    </source>
</evidence>
<evidence type="ECO:0000313" key="6">
    <source>
        <dbReference type="Proteomes" id="UP000030408"/>
    </source>
</evidence>
<evidence type="ECO:0000313" key="5">
    <source>
        <dbReference type="EMBL" id="KGR76071.1"/>
    </source>
</evidence>
<evidence type="ECO:0000256" key="1">
    <source>
        <dbReference type="ARBA" id="ARBA00008857"/>
    </source>
</evidence>